<reference evidence="2 3" key="1">
    <citation type="submission" date="2018-10" db="EMBL/GenBank/DDBJ databases">
        <title>Comamonadaceae CDC group NO-1 genome sequencing and assembly.</title>
        <authorList>
            <person name="Bernier A.-M."/>
            <person name="Bernard K."/>
        </authorList>
    </citation>
    <scope>NUCLEOTIDE SEQUENCE [LARGE SCALE GENOMIC DNA]</scope>
    <source>
        <strain evidence="2 3">NML161473</strain>
    </source>
</reference>
<evidence type="ECO:0000256" key="1">
    <source>
        <dbReference type="SAM" id="Phobius"/>
    </source>
</evidence>
<comment type="caution">
    <text evidence="2">The sequence shown here is derived from an EMBL/GenBank/DDBJ whole genome shotgun (WGS) entry which is preliminary data.</text>
</comment>
<dbReference type="EMBL" id="RDQL01000004">
    <property type="protein sequence ID" value="RMX00964.1"/>
    <property type="molecule type" value="Genomic_DNA"/>
</dbReference>
<keyword evidence="3" id="KW-1185">Reference proteome</keyword>
<sequence length="113" mass="11636">MAGKPQASSAPSAPALPVRYRLVVFSRAVAGIGLGYVLAALASSLLALLLPVLGMHRADAVTLAGMLAFILYACTLVWTFACANAWRVWWVLGGGALGAALLLWLAQSGRAAA</sequence>
<feature type="transmembrane region" description="Helical" evidence="1">
    <location>
        <begin position="60"/>
        <end position="81"/>
    </location>
</feature>
<keyword evidence="1" id="KW-0812">Transmembrane</keyword>
<dbReference type="AlphaFoldDB" id="A0A3M6QCY1"/>
<evidence type="ECO:0000313" key="3">
    <source>
        <dbReference type="Proteomes" id="UP000267035"/>
    </source>
</evidence>
<feature type="transmembrane region" description="Helical" evidence="1">
    <location>
        <begin position="87"/>
        <end position="106"/>
    </location>
</feature>
<keyword evidence="1" id="KW-1133">Transmembrane helix</keyword>
<proteinExistence type="predicted"/>
<feature type="transmembrane region" description="Helical" evidence="1">
    <location>
        <begin position="28"/>
        <end position="53"/>
    </location>
</feature>
<protein>
    <submittedName>
        <fullName evidence="2">Iron transporter</fullName>
    </submittedName>
</protein>
<evidence type="ECO:0000313" key="2">
    <source>
        <dbReference type="EMBL" id="RMX00964.1"/>
    </source>
</evidence>
<organism evidence="2 3">
    <name type="scientific">Allofranklinella schreckenbergeri</name>
    <dbReference type="NCBI Taxonomy" id="1076744"/>
    <lineage>
        <taxon>Bacteria</taxon>
        <taxon>Pseudomonadati</taxon>
        <taxon>Pseudomonadota</taxon>
        <taxon>Betaproteobacteria</taxon>
        <taxon>Burkholderiales</taxon>
        <taxon>Comamonadaceae</taxon>
        <taxon>Allofranklinella</taxon>
    </lineage>
</organism>
<dbReference type="RefSeq" id="WP_122253611.1">
    <property type="nucleotide sequence ID" value="NZ_RDQL01000004.1"/>
</dbReference>
<gene>
    <name evidence="2" type="ORF">EBQ25_03935</name>
</gene>
<name>A0A3M6QCY1_9BURK</name>
<dbReference type="Proteomes" id="UP000267035">
    <property type="component" value="Unassembled WGS sequence"/>
</dbReference>
<accession>A0A3M6QCY1</accession>
<keyword evidence="1" id="KW-0472">Membrane</keyword>